<feature type="signal peptide" evidence="2">
    <location>
        <begin position="1"/>
        <end position="16"/>
    </location>
</feature>
<keyword evidence="2" id="KW-0732">Signal</keyword>
<proteinExistence type="predicted"/>
<dbReference type="OrthoDB" id="6758671at2759"/>
<protein>
    <submittedName>
        <fullName evidence="3">Uncharacterized protein LOC114325157</fullName>
    </submittedName>
</protein>
<feature type="compositionally biased region" description="Acidic residues" evidence="1">
    <location>
        <begin position="430"/>
        <end position="444"/>
    </location>
</feature>
<feature type="compositionally biased region" description="Basic and acidic residues" evidence="1">
    <location>
        <begin position="410"/>
        <end position="429"/>
    </location>
</feature>
<dbReference type="InParanoid" id="A0A6P7F656"/>
<dbReference type="RefSeq" id="XP_028128920.1">
    <property type="nucleotide sequence ID" value="XM_028273119.1"/>
</dbReference>
<reference evidence="3" key="1">
    <citation type="submission" date="2025-08" db="UniProtKB">
        <authorList>
            <consortium name="RefSeq"/>
        </authorList>
    </citation>
    <scope>IDENTIFICATION</scope>
    <source>
        <tissue evidence="3">Whole insect</tissue>
    </source>
</reference>
<dbReference type="AlphaFoldDB" id="A0A6P7F656"/>
<gene>
    <name evidence="3" type="primary">LOC114325157</name>
</gene>
<feature type="chain" id="PRO_5028274644" evidence="2">
    <location>
        <begin position="17"/>
        <end position="615"/>
    </location>
</feature>
<feature type="region of interest" description="Disordered" evidence="1">
    <location>
        <begin position="400"/>
        <end position="444"/>
    </location>
</feature>
<accession>A0A6P7F656</accession>
<organism evidence="3">
    <name type="scientific">Diabrotica virgifera virgifera</name>
    <name type="common">western corn rootworm</name>
    <dbReference type="NCBI Taxonomy" id="50390"/>
    <lineage>
        <taxon>Eukaryota</taxon>
        <taxon>Metazoa</taxon>
        <taxon>Ecdysozoa</taxon>
        <taxon>Arthropoda</taxon>
        <taxon>Hexapoda</taxon>
        <taxon>Insecta</taxon>
        <taxon>Pterygota</taxon>
        <taxon>Neoptera</taxon>
        <taxon>Endopterygota</taxon>
        <taxon>Coleoptera</taxon>
        <taxon>Polyphaga</taxon>
        <taxon>Cucujiformia</taxon>
        <taxon>Chrysomeloidea</taxon>
        <taxon>Chrysomelidae</taxon>
        <taxon>Galerucinae</taxon>
        <taxon>Diabroticina</taxon>
        <taxon>Diabroticites</taxon>
        <taxon>Diabrotica</taxon>
    </lineage>
</organism>
<evidence type="ECO:0000256" key="2">
    <source>
        <dbReference type="SAM" id="SignalP"/>
    </source>
</evidence>
<sequence>MLLYTVFAALVTVINGLPIENTLKSISESNRFDDFDNYIPRYDNIPNFSHPNLSHHHNETHVLPASSHNDNFFDTFTEDDNFINTFTDIPVIPVIFTDTPLVVHVSTTEAINLFTGEEEKGPEIHKDIDTTPHGTHITDLLTSSINDIEFNNDQEYPSIIVTNVSDYGKNEGMIPNEEGKGTENMAKMETTTDSALTEATSTIVNIESKGTENTAKIETTTGRGFTEPTSGIPNKESKGTENIAKIETTTGRYLTEATPVITNNESQGTENIAKIETTTGRHLTETTSASKENKESKGTEVISKIETTTESIFKESTTVIPNKESKVTKNIVKIETTTDQNVKGTTAVTANEESRGTKNVTKIKTTETTPIDTTTSTHIETTTTEKTKIVPLSATFNISEVESSVNETTRNPREETEKNDPEFAEKESQESDESSEEDDEEDENMVTGILSALLGGLSKPDGGIDLDAIVGLIGSLSTQNDDGSYDFSGLTELLKGFFGGGGDGGGGSDIGAFAGGLLGAIIKGIANPPGGKGVGVLTAKLLSGILPALSVEPSDDDMGGKFGVKPGGLDIGGFLGGFVKTVFGASGGGFNPVQFIISTVSSLSNSKPKGKSKKE</sequence>
<evidence type="ECO:0000256" key="1">
    <source>
        <dbReference type="SAM" id="MobiDB-lite"/>
    </source>
</evidence>
<evidence type="ECO:0000313" key="3">
    <source>
        <dbReference type="RefSeq" id="XP_028128920.1"/>
    </source>
</evidence>
<name>A0A6P7F656_DIAVI</name>